<dbReference type="InterPro" id="IPR038883">
    <property type="entry name" value="AN11006-like"/>
</dbReference>
<dbReference type="Proteomes" id="UP000799444">
    <property type="component" value="Unassembled WGS sequence"/>
</dbReference>
<accession>A0A9P4R7G7</accession>
<dbReference type="PANTHER" id="PTHR42085:SF2">
    <property type="entry name" value="F-BOX DOMAIN-CONTAINING PROTEIN"/>
    <property type="match status" value="1"/>
</dbReference>
<dbReference type="EMBL" id="ML996100">
    <property type="protein sequence ID" value="KAF2740319.1"/>
    <property type="molecule type" value="Genomic_DNA"/>
</dbReference>
<name>A0A9P4R7G7_9PLEO</name>
<evidence type="ECO:0000313" key="2">
    <source>
        <dbReference type="Proteomes" id="UP000799444"/>
    </source>
</evidence>
<proteinExistence type="predicted"/>
<organism evidence="1 2">
    <name type="scientific">Polyplosphaeria fusca</name>
    <dbReference type="NCBI Taxonomy" id="682080"/>
    <lineage>
        <taxon>Eukaryota</taxon>
        <taxon>Fungi</taxon>
        <taxon>Dikarya</taxon>
        <taxon>Ascomycota</taxon>
        <taxon>Pezizomycotina</taxon>
        <taxon>Dothideomycetes</taxon>
        <taxon>Pleosporomycetidae</taxon>
        <taxon>Pleosporales</taxon>
        <taxon>Tetraplosphaeriaceae</taxon>
        <taxon>Polyplosphaeria</taxon>
    </lineage>
</organism>
<gene>
    <name evidence="1" type="ORF">EJ04DRAFT_548379</name>
</gene>
<sequence>MQSGTPAKDVLVKEGTARALSRLLQHLRLTRVRDVKATGPTTISTLLQRPKIEHATFLTLPGELRNQIYRHVLFPYTMVLFIVKLSCRDLARSIFKPGVFRVSRQIRQESRSLLLSTKEFRFFNAPDMASFLASIGLEGREQIGNIALVLCESRLVQDKWYSLSEALNTDLFARYLADTSSLKRFHLSLQPKVALKFAKGDDDFVTTMKRAVEAGGKLKMTWCTITMDTEDEHCVEELVGILGAENREGGDCRPCPHD</sequence>
<reference evidence="1" key="1">
    <citation type="journal article" date="2020" name="Stud. Mycol.">
        <title>101 Dothideomycetes genomes: a test case for predicting lifestyles and emergence of pathogens.</title>
        <authorList>
            <person name="Haridas S."/>
            <person name="Albert R."/>
            <person name="Binder M."/>
            <person name="Bloem J."/>
            <person name="Labutti K."/>
            <person name="Salamov A."/>
            <person name="Andreopoulos B."/>
            <person name="Baker S."/>
            <person name="Barry K."/>
            <person name="Bills G."/>
            <person name="Bluhm B."/>
            <person name="Cannon C."/>
            <person name="Castanera R."/>
            <person name="Culley D."/>
            <person name="Daum C."/>
            <person name="Ezra D."/>
            <person name="Gonzalez J."/>
            <person name="Henrissat B."/>
            <person name="Kuo A."/>
            <person name="Liang C."/>
            <person name="Lipzen A."/>
            <person name="Lutzoni F."/>
            <person name="Magnuson J."/>
            <person name="Mondo S."/>
            <person name="Nolan M."/>
            <person name="Ohm R."/>
            <person name="Pangilinan J."/>
            <person name="Park H.-J."/>
            <person name="Ramirez L."/>
            <person name="Alfaro M."/>
            <person name="Sun H."/>
            <person name="Tritt A."/>
            <person name="Yoshinaga Y."/>
            <person name="Zwiers L.-H."/>
            <person name="Turgeon B."/>
            <person name="Goodwin S."/>
            <person name="Spatafora J."/>
            <person name="Crous P."/>
            <person name="Grigoriev I."/>
        </authorList>
    </citation>
    <scope>NUCLEOTIDE SEQUENCE</scope>
    <source>
        <strain evidence="1">CBS 125425</strain>
    </source>
</reference>
<evidence type="ECO:0000313" key="1">
    <source>
        <dbReference type="EMBL" id="KAF2740319.1"/>
    </source>
</evidence>
<dbReference type="PANTHER" id="PTHR42085">
    <property type="entry name" value="F-BOX DOMAIN-CONTAINING PROTEIN"/>
    <property type="match status" value="1"/>
</dbReference>
<comment type="caution">
    <text evidence="1">The sequence shown here is derived from an EMBL/GenBank/DDBJ whole genome shotgun (WGS) entry which is preliminary data.</text>
</comment>
<dbReference type="AlphaFoldDB" id="A0A9P4R7G7"/>
<dbReference type="OrthoDB" id="62952at2759"/>
<protein>
    <recommendedName>
        <fullName evidence="3">F-box domain-containing protein</fullName>
    </recommendedName>
</protein>
<keyword evidence="2" id="KW-1185">Reference proteome</keyword>
<evidence type="ECO:0008006" key="3">
    <source>
        <dbReference type="Google" id="ProtNLM"/>
    </source>
</evidence>